<dbReference type="Proteomes" id="UP000683360">
    <property type="component" value="Unassembled WGS sequence"/>
</dbReference>
<accession>A0A8S3T2K6</accession>
<dbReference type="OrthoDB" id="5971988at2759"/>
<evidence type="ECO:0000256" key="1">
    <source>
        <dbReference type="SAM" id="MobiDB-lite"/>
    </source>
</evidence>
<dbReference type="InterPro" id="IPR036691">
    <property type="entry name" value="Endo/exonu/phosph_ase_sf"/>
</dbReference>
<keyword evidence="3" id="KW-1185">Reference proteome</keyword>
<dbReference type="EMBL" id="CAJPWZ010001775">
    <property type="protein sequence ID" value="CAG2223140.1"/>
    <property type="molecule type" value="Genomic_DNA"/>
</dbReference>
<comment type="caution">
    <text evidence="2">The sequence shown here is derived from an EMBL/GenBank/DDBJ whole genome shotgun (WGS) entry which is preliminary data.</text>
</comment>
<evidence type="ECO:0000313" key="2">
    <source>
        <dbReference type="EMBL" id="CAG2223140.1"/>
    </source>
</evidence>
<proteinExistence type="predicted"/>
<feature type="compositionally biased region" description="Polar residues" evidence="1">
    <location>
        <begin position="332"/>
        <end position="341"/>
    </location>
</feature>
<evidence type="ECO:0000313" key="3">
    <source>
        <dbReference type="Proteomes" id="UP000683360"/>
    </source>
</evidence>
<dbReference type="AlphaFoldDB" id="A0A8S3T2K6"/>
<sequence length="776" mass="89737">MSLSETRQLLEESRRIVEENGENQSVPLLLNTFINLVSSIDKRLQSVEKGIDKFGEIKNIITSLTSRVITNEKGLQTCQGKITELENNIQGLGNLFDNLKSQCDKNKSLNDKNSSEIDKTKTSINKVSKDISEIKSQGRTSTECNCQDELANLKERVLDLSCRSMKNNLIFTGLYGVRDENTEELLRGFLYNEIGIDYKIEFGNVHRFGRSQRGMRPIVARFLYQSDLQYVLENAYRLHNTRYGIKQQFPKEIEDRRKKLYPIMKEAKYNRRNVKLVRDRLYIDNELYEIHDDIDTFDGQGHLEERNDATPGNEHSTPNSQGDRRSTKRPRTSSAPSRWGNTCTDEIYDQINIIFDVNVEIENANILDDENPNALSSESLDLSQPKATNIQNINLIYINCCGLKHKLQYPESKLYYKNMKFYALLSPKLTIWMKFVYRDIRLKLKIDKGDVILGVVYIPPEYTAYSSPDAFGEIESEYLELSSKYENIFMVGDFNARTASEKDYIFIDENDKNNELECVSVNDVCNLNLYNIPIDRNSMDKGKNRYGNQLLELCKCNSLFIMNGRLATDIAGKFTCRNASVVDYCLCNVNFIKNIISLNVLEFSHLYSDVHCPLFICLNCNQSVKESIEQNNFTSQSNKKVNKWDYEKKPEFRENLNFEKLHSLLHDLVNVNLESINDDMINSFVDEIGLILIESARETLGTRLDKPKKRAYKNKGDKPWFNLELHCIIDKKYLPLSSSGHDNLSKVKTLRFKFNYNCHRTRATDKPRAVVTQAFN</sequence>
<evidence type="ECO:0008006" key="4">
    <source>
        <dbReference type="Google" id="ProtNLM"/>
    </source>
</evidence>
<name>A0A8S3T2K6_MYTED</name>
<reference evidence="2" key="1">
    <citation type="submission" date="2021-03" db="EMBL/GenBank/DDBJ databases">
        <authorList>
            <person name="Bekaert M."/>
        </authorList>
    </citation>
    <scope>NUCLEOTIDE SEQUENCE</scope>
</reference>
<gene>
    <name evidence="2" type="ORF">MEDL_36389</name>
</gene>
<organism evidence="2 3">
    <name type="scientific">Mytilus edulis</name>
    <name type="common">Blue mussel</name>
    <dbReference type="NCBI Taxonomy" id="6550"/>
    <lineage>
        <taxon>Eukaryota</taxon>
        <taxon>Metazoa</taxon>
        <taxon>Spiralia</taxon>
        <taxon>Lophotrochozoa</taxon>
        <taxon>Mollusca</taxon>
        <taxon>Bivalvia</taxon>
        <taxon>Autobranchia</taxon>
        <taxon>Pteriomorphia</taxon>
        <taxon>Mytilida</taxon>
        <taxon>Mytiloidea</taxon>
        <taxon>Mytilidae</taxon>
        <taxon>Mytilinae</taxon>
        <taxon>Mytilus</taxon>
    </lineage>
</organism>
<protein>
    <recommendedName>
        <fullName evidence="4">Endonuclease/exonuclease/phosphatase domain-containing protein</fullName>
    </recommendedName>
</protein>
<dbReference type="Gene3D" id="1.10.287.1490">
    <property type="match status" value="1"/>
</dbReference>
<feature type="region of interest" description="Disordered" evidence="1">
    <location>
        <begin position="299"/>
        <end position="341"/>
    </location>
</feature>
<dbReference type="SUPFAM" id="SSF56219">
    <property type="entry name" value="DNase I-like"/>
    <property type="match status" value="1"/>
</dbReference>
<dbReference type="Gene3D" id="3.60.10.10">
    <property type="entry name" value="Endonuclease/exonuclease/phosphatase"/>
    <property type="match status" value="1"/>
</dbReference>